<dbReference type="EMBL" id="JAMKPW020000043">
    <property type="protein sequence ID" value="KAK8194341.1"/>
    <property type="molecule type" value="Genomic_DNA"/>
</dbReference>
<evidence type="ECO:0000313" key="2">
    <source>
        <dbReference type="Proteomes" id="UP001320706"/>
    </source>
</evidence>
<reference evidence="1" key="1">
    <citation type="submission" date="2024-02" db="EMBL/GenBank/DDBJ databases">
        <title>Metagenome Assembled Genome of Zalaria obscura JY119.</title>
        <authorList>
            <person name="Vighnesh L."/>
            <person name="Jagadeeshwari U."/>
            <person name="Venkata Ramana C."/>
            <person name="Sasikala C."/>
        </authorList>
    </citation>
    <scope>NUCLEOTIDE SEQUENCE</scope>
    <source>
        <strain evidence="1">JY119</strain>
    </source>
</reference>
<proteinExistence type="predicted"/>
<evidence type="ECO:0000313" key="1">
    <source>
        <dbReference type="EMBL" id="KAK8194341.1"/>
    </source>
</evidence>
<sequence length="491" mass="53068">MAPAKSLTTLVIDPGAYTLKAGFAPSDPTTPPNPTDCHVIPNCIARGRDKRVYIGSQLEKCTDFGEMAFRRPVEKGYIVNWEAERAIWERELLGERAGLKCDPHTTHLILAEPSNSPAALQTNNDQIIFEEFEFASYHRALSPQLAAWNDIPSLFTPTSTSTAASDPTTTTEMDTTPDVSTPQPNLSSLPAEILLLIDTSHSSTTITPLLRGQPIHSSVRRLPLGGKHLSAYLAELISLRHISLIDEPHLVSQIKHDVSFVSGSAAAFAANLDASWHFSRKTGKGKGEGIVVDYVLPDYERLHRGFTRPHDGSHAARMAKLGLGSGTQTTDPSATGAATVEKENAAEDVITLTNERFSPAELLFNPPDIGLQALGIPALVFAVLDTLPRSLWPGLLANIVVVGGNSLIPGLVERVESEVRMLAPAEMAVRVARPLRPDIAVWEGGARFAQAQVKGKVGVSREEYLEHGALWTARRMRELGREMGGKGAGAE</sequence>
<dbReference type="Proteomes" id="UP001320706">
    <property type="component" value="Unassembled WGS sequence"/>
</dbReference>
<keyword evidence="2" id="KW-1185">Reference proteome</keyword>
<gene>
    <name evidence="1" type="primary">ARP6</name>
    <name evidence="1" type="ORF">M8818_007530</name>
</gene>
<name>A0ACC3S424_9PEZI</name>
<protein>
    <submittedName>
        <fullName evidence="1">Actin-related protein 6</fullName>
    </submittedName>
</protein>
<organism evidence="1 2">
    <name type="scientific">Zalaria obscura</name>
    <dbReference type="NCBI Taxonomy" id="2024903"/>
    <lineage>
        <taxon>Eukaryota</taxon>
        <taxon>Fungi</taxon>
        <taxon>Dikarya</taxon>
        <taxon>Ascomycota</taxon>
        <taxon>Pezizomycotina</taxon>
        <taxon>Dothideomycetes</taxon>
        <taxon>Dothideomycetidae</taxon>
        <taxon>Dothideales</taxon>
        <taxon>Zalariaceae</taxon>
        <taxon>Zalaria</taxon>
    </lineage>
</organism>
<comment type="caution">
    <text evidence="1">The sequence shown here is derived from an EMBL/GenBank/DDBJ whole genome shotgun (WGS) entry which is preliminary data.</text>
</comment>
<accession>A0ACC3S424</accession>